<dbReference type="PANTHER" id="PTHR47623:SF1">
    <property type="entry name" value="OS09G0287300 PROTEIN"/>
    <property type="match status" value="1"/>
</dbReference>
<proteinExistence type="predicted"/>
<evidence type="ECO:0000313" key="1">
    <source>
        <dbReference type="EMBL" id="GLJ61334.1"/>
    </source>
</evidence>
<dbReference type="PANTHER" id="PTHR47623">
    <property type="entry name" value="OS09G0287300 PROTEIN"/>
    <property type="match status" value="1"/>
</dbReference>
<organism evidence="1 2">
    <name type="scientific">Microbacterium barkeri</name>
    <dbReference type="NCBI Taxonomy" id="33917"/>
    <lineage>
        <taxon>Bacteria</taxon>
        <taxon>Bacillati</taxon>
        <taxon>Actinomycetota</taxon>
        <taxon>Actinomycetes</taxon>
        <taxon>Micrococcales</taxon>
        <taxon>Microbacteriaceae</taxon>
        <taxon>Microbacterium</taxon>
    </lineage>
</organism>
<gene>
    <name evidence="1" type="ORF">GCM10017576_14630</name>
</gene>
<dbReference type="EMBL" id="BSEJ01000005">
    <property type="protein sequence ID" value="GLJ61334.1"/>
    <property type="molecule type" value="Genomic_DNA"/>
</dbReference>
<keyword evidence="2" id="KW-1185">Reference proteome</keyword>
<dbReference type="Proteomes" id="UP001142462">
    <property type="component" value="Unassembled WGS sequence"/>
</dbReference>
<protein>
    <submittedName>
        <fullName evidence="1">Phosphoglycerate mutase</fullName>
    </submittedName>
</protein>
<dbReference type="Gene3D" id="3.40.50.1240">
    <property type="entry name" value="Phosphoglycerate mutase-like"/>
    <property type="match status" value="1"/>
</dbReference>
<evidence type="ECO:0000313" key="2">
    <source>
        <dbReference type="Proteomes" id="UP001142462"/>
    </source>
</evidence>
<dbReference type="CDD" id="cd07067">
    <property type="entry name" value="HP_PGM_like"/>
    <property type="match status" value="1"/>
</dbReference>
<dbReference type="Pfam" id="PF00300">
    <property type="entry name" value="His_Phos_1"/>
    <property type="match status" value="1"/>
</dbReference>
<reference evidence="1" key="2">
    <citation type="submission" date="2023-01" db="EMBL/GenBank/DDBJ databases">
        <authorList>
            <person name="Sun Q."/>
            <person name="Evtushenko L."/>
        </authorList>
    </citation>
    <scope>NUCLEOTIDE SEQUENCE</scope>
    <source>
        <strain evidence="1">VKM Ac-1020</strain>
    </source>
</reference>
<dbReference type="InterPro" id="IPR013078">
    <property type="entry name" value="His_Pase_superF_clade-1"/>
</dbReference>
<dbReference type="SMART" id="SM00855">
    <property type="entry name" value="PGAM"/>
    <property type="match status" value="1"/>
</dbReference>
<sequence>MLRLLLLRHAKSDWPEGVDDVDRPLTPRGAAQARDVGAYMQEHGLIPDRAVVSIAQRTRETWAGVASPWQEAPPVQFDDDVYAASARRLLQVIREQGGDARTLLLVGHNPGVHDLVATLAAERDRVPLAYPTATLAVLELPVDGWPEVDAGTARVERVVVKGSD</sequence>
<comment type="caution">
    <text evidence="1">The sequence shown here is derived from an EMBL/GenBank/DDBJ whole genome shotgun (WGS) entry which is preliminary data.</text>
</comment>
<accession>A0A9W6H392</accession>
<dbReference type="SUPFAM" id="SSF53254">
    <property type="entry name" value="Phosphoglycerate mutase-like"/>
    <property type="match status" value="1"/>
</dbReference>
<reference evidence="1" key="1">
    <citation type="journal article" date="2014" name="Int. J. Syst. Evol. Microbiol.">
        <title>Complete genome sequence of Corynebacterium casei LMG S-19264T (=DSM 44701T), isolated from a smear-ripened cheese.</title>
        <authorList>
            <consortium name="US DOE Joint Genome Institute (JGI-PGF)"/>
            <person name="Walter F."/>
            <person name="Albersmeier A."/>
            <person name="Kalinowski J."/>
            <person name="Ruckert C."/>
        </authorList>
    </citation>
    <scope>NUCLEOTIDE SEQUENCE</scope>
    <source>
        <strain evidence="1">VKM Ac-1020</strain>
    </source>
</reference>
<name>A0A9W6H392_9MICO</name>
<dbReference type="InterPro" id="IPR029033">
    <property type="entry name" value="His_PPase_superfam"/>
</dbReference>
<dbReference type="AlphaFoldDB" id="A0A9W6H392"/>
<dbReference type="RefSeq" id="WP_271173045.1">
    <property type="nucleotide sequence ID" value="NZ_BSEJ01000005.1"/>
</dbReference>